<dbReference type="SUPFAM" id="SSF47923">
    <property type="entry name" value="Ypt/Rab-GAP domain of gyp1p"/>
    <property type="match status" value="2"/>
</dbReference>
<accession>A0A9P5P2D6</accession>
<name>A0A9P5P2D6_GYMJU</name>
<dbReference type="InterPro" id="IPR000195">
    <property type="entry name" value="Rab-GAP-TBC_dom"/>
</dbReference>
<dbReference type="PANTHER" id="PTHR47219">
    <property type="entry name" value="RAB GTPASE-ACTIVATING PROTEIN 1-LIKE"/>
    <property type="match status" value="1"/>
</dbReference>
<proteinExistence type="predicted"/>
<feature type="compositionally biased region" description="Polar residues" evidence="1">
    <location>
        <begin position="147"/>
        <end position="158"/>
    </location>
</feature>
<dbReference type="EMBL" id="JADNYJ010000002">
    <property type="protein sequence ID" value="KAF8913146.1"/>
    <property type="molecule type" value="Genomic_DNA"/>
</dbReference>
<reference evidence="3" key="1">
    <citation type="submission" date="2020-11" db="EMBL/GenBank/DDBJ databases">
        <authorList>
            <consortium name="DOE Joint Genome Institute"/>
            <person name="Ahrendt S."/>
            <person name="Riley R."/>
            <person name="Andreopoulos W."/>
            <person name="LaButti K."/>
            <person name="Pangilinan J."/>
            <person name="Ruiz-duenas F.J."/>
            <person name="Barrasa J.M."/>
            <person name="Sanchez-Garcia M."/>
            <person name="Camarero S."/>
            <person name="Miyauchi S."/>
            <person name="Serrano A."/>
            <person name="Linde D."/>
            <person name="Babiker R."/>
            <person name="Drula E."/>
            <person name="Ayuso-Fernandez I."/>
            <person name="Pacheco R."/>
            <person name="Padilla G."/>
            <person name="Ferreira P."/>
            <person name="Barriuso J."/>
            <person name="Kellner H."/>
            <person name="Castanera R."/>
            <person name="Alfaro M."/>
            <person name="Ramirez L."/>
            <person name="Pisabarro A.G."/>
            <person name="Kuo A."/>
            <person name="Tritt A."/>
            <person name="Lipzen A."/>
            <person name="He G."/>
            <person name="Yan M."/>
            <person name="Ng V."/>
            <person name="Cullen D."/>
            <person name="Martin F."/>
            <person name="Rosso M.-N."/>
            <person name="Henrissat B."/>
            <person name="Hibbett D."/>
            <person name="Martinez A.T."/>
            <person name="Grigoriev I.V."/>
        </authorList>
    </citation>
    <scope>NUCLEOTIDE SEQUENCE</scope>
    <source>
        <strain evidence="3">AH 44721</strain>
    </source>
</reference>
<dbReference type="GO" id="GO:0031267">
    <property type="term" value="F:small GTPase binding"/>
    <property type="evidence" value="ECO:0007669"/>
    <property type="project" value="TreeGrafter"/>
</dbReference>
<dbReference type="AlphaFoldDB" id="A0A9P5P2D6"/>
<feature type="compositionally biased region" description="Basic and acidic residues" evidence="1">
    <location>
        <begin position="112"/>
        <end position="125"/>
    </location>
</feature>
<dbReference type="PROSITE" id="PS50086">
    <property type="entry name" value="TBC_RABGAP"/>
    <property type="match status" value="1"/>
</dbReference>
<comment type="caution">
    <text evidence="3">The sequence shown here is derived from an EMBL/GenBank/DDBJ whole genome shotgun (WGS) entry which is preliminary data.</text>
</comment>
<organism evidence="3 4">
    <name type="scientific">Gymnopilus junonius</name>
    <name type="common">Spectacular rustgill mushroom</name>
    <name type="synonym">Gymnopilus spectabilis subsp. junonius</name>
    <dbReference type="NCBI Taxonomy" id="109634"/>
    <lineage>
        <taxon>Eukaryota</taxon>
        <taxon>Fungi</taxon>
        <taxon>Dikarya</taxon>
        <taxon>Basidiomycota</taxon>
        <taxon>Agaricomycotina</taxon>
        <taxon>Agaricomycetes</taxon>
        <taxon>Agaricomycetidae</taxon>
        <taxon>Agaricales</taxon>
        <taxon>Agaricineae</taxon>
        <taxon>Hymenogastraceae</taxon>
        <taxon>Gymnopilus</taxon>
    </lineage>
</organism>
<evidence type="ECO:0000256" key="1">
    <source>
        <dbReference type="SAM" id="MobiDB-lite"/>
    </source>
</evidence>
<keyword evidence="4" id="KW-1185">Reference proteome</keyword>
<dbReference type="Proteomes" id="UP000724874">
    <property type="component" value="Unassembled WGS sequence"/>
</dbReference>
<evidence type="ECO:0000313" key="4">
    <source>
        <dbReference type="Proteomes" id="UP000724874"/>
    </source>
</evidence>
<sequence length="631" mass="71603">MVSHTPTPLDLPKFDDDDDAFDTKEIESLPYVFSPDAIREEMAKKMALEPESWAEGETSSNVSFADHNASVSTLDIGPRAFHDSGKAQSDFPDSLNSSISLQFTQISLSTPDDEHPPQRIVHTDEILSPNAPSDLSSAGTSKAFLEGNSQASPLPSTHQQHETSPETYTTSLATPKSAPLPDPYRRSDDSLPSPPNSTSGSSSQATTSFELPPMSATTDNAPAPSLLLTEKPRTNRPHRSNGPSAFEKVRSKTRPAFLPPKPKQEDEKHMADWQQMMRQSRTLAEKRRKAFQERRLAREKAIEDSFHIWEKEILPDWRIVHRQPELRKLWWRGIPTKLRSVLWEKAVGNELALSKGRLQLIDDYHYRTCLSRAKRALSSGVFPQHTLDLIERDIETTLPAIHIFNKENGPMYADLKDMLCAWVVSRSDEGLGYAIGAAKVAAMLSINMPNQQGFIVMRNLLERHCLRSFFGGERSKDDVEAYYRIFDTLLADGMPKIYFNFKQHQIAPGAYLPDWVVPLFLDHLPFEACARIWDVLLLEGDSFLYRASLGILAVLEPRLFFPDKRELLELLKGENKAAIEVAKREGQSLMGGRYEIYGVDEETLWDRIDSMEDWWKENTWTRLIQRELPDL</sequence>
<evidence type="ECO:0000259" key="2">
    <source>
        <dbReference type="PROSITE" id="PS50086"/>
    </source>
</evidence>
<dbReference type="OrthoDB" id="289721at2759"/>
<feature type="domain" description="Rab-GAP TBC" evidence="2">
    <location>
        <begin position="333"/>
        <end position="540"/>
    </location>
</feature>
<dbReference type="Gene3D" id="1.10.10.750">
    <property type="entry name" value="Ypt/Rab-GAP domain of gyp1p, domain 1"/>
    <property type="match status" value="1"/>
</dbReference>
<dbReference type="Pfam" id="PF00566">
    <property type="entry name" value="RabGAP-TBC"/>
    <property type="match status" value="1"/>
</dbReference>
<feature type="compositionally biased region" description="Polar residues" evidence="1">
    <location>
        <begin position="130"/>
        <end position="140"/>
    </location>
</feature>
<feature type="compositionally biased region" description="Polar residues" evidence="1">
    <location>
        <begin position="94"/>
        <end position="110"/>
    </location>
</feature>
<dbReference type="InterPro" id="IPR050302">
    <property type="entry name" value="Rab_GAP_TBC_domain"/>
</dbReference>
<gene>
    <name evidence="3" type="ORF">CPB84DRAFT_1841549</name>
</gene>
<dbReference type="PANTHER" id="PTHR47219:SF15">
    <property type="entry name" value="TBC1 DOMAIN FAMILY MEMBER 12 ISOFORM X1"/>
    <property type="match status" value="1"/>
</dbReference>
<feature type="region of interest" description="Disordered" evidence="1">
    <location>
        <begin position="1"/>
        <end position="20"/>
    </location>
</feature>
<feature type="compositionally biased region" description="Low complexity" evidence="1">
    <location>
        <begin position="196"/>
        <end position="208"/>
    </location>
</feature>
<feature type="region of interest" description="Disordered" evidence="1">
    <location>
        <begin position="75"/>
        <end position="268"/>
    </location>
</feature>
<dbReference type="GO" id="GO:0005096">
    <property type="term" value="F:GTPase activator activity"/>
    <property type="evidence" value="ECO:0007669"/>
    <property type="project" value="TreeGrafter"/>
</dbReference>
<dbReference type="InterPro" id="IPR035969">
    <property type="entry name" value="Rab-GAP_TBC_sf"/>
</dbReference>
<dbReference type="Gene3D" id="1.10.472.80">
    <property type="entry name" value="Ypt/Rab-GAP domain of gyp1p, domain 3"/>
    <property type="match status" value="1"/>
</dbReference>
<evidence type="ECO:0000313" key="3">
    <source>
        <dbReference type="EMBL" id="KAF8913146.1"/>
    </source>
</evidence>
<dbReference type="Gene3D" id="1.10.8.270">
    <property type="entry name" value="putative rabgap domain of human tbc1 domain family member 14 like domains"/>
    <property type="match status" value="1"/>
</dbReference>
<dbReference type="SMART" id="SM00164">
    <property type="entry name" value="TBC"/>
    <property type="match status" value="1"/>
</dbReference>
<feature type="compositionally biased region" description="Polar residues" evidence="1">
    <location>
        <begin position="165"/>
        <end position="174"/>
    </location>
</feature>
<protein>
    <submittedName>
        <fullName evidence="3">Rab-GTPase-TBC domain-containing protein</fullName>
    </submittedName>
</protein>